<proteinExistence type="predicted"/>
<reference evidence="2" key="2">
    <citation type="submission" date="2025-09" db="UniProtKB">
        <authorList>
            <consortium name="Ensembl"/>
        </authorList>
    </citation>
    <scope>IDENTIFICATION</scope>
</reference>
<protein>
    <submittedName>
        <fullName evidence="2">Uncharacterized protein</fullName>
    </submittedName>
</protein>
<sequence>MFSLYLFLSCTSIIKVSMFLQQILDEEEFKGEDFHLFQVAGQKCLEEGYTAEVLEVIQNEKNRAIVKIMGWNLLGPLTRCILKHKEGDVKREHCLKMLDKLTEVSHGVFPDRTLGHFLH</sequence>
<keyword evidence="3" id="KW-1185">Reference proteome</keyword>
<dbReference type="Ensembl" id="ENSVKKT00000010398.1">
    <property type="protein sequence ID" value="ENSVKKP00000010149.1"/>
    <property type="gene ID" value="ENSVKKG00000007143.1"/>
</dbReference>
<keyword evidence="1" id="KW-0732">Signal</keyword>
<accession>A0A8D2J8I0</accession>
<dbReference type="AlphaFoldDB" id="A0A8D2J8I0"/>
<organism evidence="2 3">
    <name type="scientific">Varanus komodoensis</name>
    <name type="common">Komodo dragon</name>
    <dbReference type="NCBI Taxonomy" id="61221"/>
    <lineage>
        <taxon>Eukaryota</taxon>
        <taxon>Metazoa</taxon>
        <taxon>Chordata</taxon>
        <taxon>Craniata</taxon>
        <taxon>Vertebrata</taxon>
        <taxon>Euteleostomi</taxon>
        <taxon>Lepidosauria</taxon>
        <taxon>Squamata</taxon>
        <taxon>Bifurcata</taxon>
        <taxon>Unidentata</taxon>
        <taxon>Episquamata</taxon>
        <taxon>Toxicofera</taxon>
        <taxon>Anguimorpha</taxon>
        <taxon>Paleoanguimorpha</taxon>
        <taxon>Varanoidea</taxon>
        <taxon>Varanidae</taxon>
        <taxon>Varanus</taxon>
    </lineage>
</organism>
<feature type="signal peptide" evidence="1">
    <location>
        <begin position="1"/>
        <end position="18"/>
    </location>
</feature>
<reference evidence="2" key="1">
    <citation type="submission" date="2025-08" db="UniProtKB">
        <authorList>
            <consortium name="Ensembl"/>
        </authorList>
    </citation>
    <scope>IDENTIFICATION</scope>
</reference>
<dbReference type="Pfam" id="PF08568">
    <property type="entry name" value="Kinetochor_Ybp2"/>
    <property type="match status" value="1"/>
</dbReference>
<dbReference type="Proteomes" id="UP000694545">
    <property type="component" value="Unplaced"/>
</dbReference>
<name>A0A8D2J8I0_VARKO</name>
<evidence type="ECO:0000313" key="2">
    <source>
        <dbReference type="Ensembl" id="ENSVKKP00000010149.1"/>
    </source>
</evidence>
<dbReference type="InterPro" id="IPR013877">
    <property type="entry name" value="YAP-bd/ALF4/Glomulin"/>
</dbReference>
<feature type="chain" id="PRO_5034409236" evidence="1">
    <location>
        <begin position="19"/>
        <end position="119"/>
    </location>
</feature>
<evidence type="ECO:0000313" key="3">
    <source>
        <dbReference type="Proteomes" id="UP000694545"/>
    </source>
</evidence>
<evidence type="ECO:0000256" key="1">
    <source>
        <dbReference type="SAM" id="SignalP"/>
    </source>
</evidence>
<dbReference type="OMA" id="TRCILKH"/>